<name>A0A0B0P322_GOSAR</name>
<proteinExistence type="predicted"/>
<dbReference type="AlphaFoldDB" id="A0A0B0P322"/>
<gene>
    <name evidence="2" type="ORF">F383_10452</name>
</gene>
<protein>
    <submittedName>
        <fullName evidence="2">Uncharacterized protein</fullName>
    </submittedName>
</protein>
<feature type="region of interest" description="Disordered" evidence="1">
    <location>
        <begin position="1"/>
        <end position="51"/>
    </location>
</feature>
<dbReference type="EMBL" id="KN413063">
    <property type="protein sequence ID" value="KHG19445.1"/>
    <property type="molecule type" value="Genomic_DNA"/>
</dbReference>
<reference evidence="3" key="1">
    <citation type="submission" date="2014-09" db="EMBL/GenBank/DDBJ databases">
        <authorList>
            <person name="Mudge J."/>
            <person name="Ramaraj T."/>
            <person name="Lindquist I.E."/>
            <person name="Bharti A.K."/>
            <person name="Sundararajan A."/>
            <person name="Cameron C.T."/>
            <person name="Woodward J.E."/>
            <person name="May G.D."/>
            <person name="Brubaker C."/>
            <person name="Broadhvest J."/>
            <person name="Wilkins T.A."/>
        </authorList>
    </citation>
    <scope>NUCLEOTIDE SEQUENCE</scope>
    <source>
        <strain evidence="3">cv. AKA8401</strain>
    </source>
</reference>
<evidence type="ECO:0000256" key="1">
    <source>
        <dbReference type="SAM" id="MobiDB-lite"/>
    </source>
</evidence>
<evidence type="ECO:0000313" key="2">
    <source>
        <dbReference type="EMBL" id="KHG19445.1"/>
    </source>
</evidence>
<organism evidence="2 3">
    <name type="scientific">Gossypium arboreum</name>
    <name type="common">Tree cotton</name>
    <name type="synonym">Gossypium nanking</name>
    <dbReference type="NCBI Taxonomy" id="29729"/>
    <lineage>
        <taxon>Eukaryota</taxon>
        <taxon>Viridiplantae</taxon>
        <taxon>Streptophyta</taxon>
        <taxon>Embryophyta</taxon>
        <taxon>Tracheophyta</taxon>
        <taxon>Spermatophyta</taxon>
        <taxon>Magnoliopsida</taxon>
        <taxon>eudicotyledons</taxon>
        <taxon>Gunneridae</taxon>
        <taxon>Pentapetalae</taxon>
        <taxon>rosids</taxon>
        <taxon>malvids</taxon>
        <taxon>Malvales</taxon>
        <taxon>Malvaceae</taxon>
        <taxon>Malvoideae</taxon>
        <taxon>Gossypium</taxon>
    </lineage>
</organism>
<evidence type="ECO:0000313" key="3">
    <source>
        <dbReference type="Proteomes" id="UP000032142"/>
    </source>
</evidence>
<dbReference type="Proteomes" id="UP000032142">
    <property type="component" value="Unassembled WGS sequence"/>
</dbReference>
<feature type="compositionally biased region" description="Polar residues" evidence="1">
    <location>
        <begin position="1"/>
        <end position="16"/>
    </location>
</feature>
<accession>A0A0B0P322</accession>
<sequence length="51" mass="5895">MENKRFWNSRNPNSRYHSGPVRDTGQGHGRVLGRVKTPSSWTRKGWRTVGV</sequence>
<keyword evidence="3" id="KW-1185">Reference proteome</keyword>